<evidence type="ECO:0000313" key="1">
    <source>
        <dbReference type="EMBL" id="PXX78958.1"/>
    </source>
</evidence>
<dbReference type="InterPro" id="IPR000944">
    <property type="entry name" value="Tscrpt_reg_Rrf2"/>
</dbReference>
<dbReference type="InterPro" id="IPR036388">
    <property type="entry name" value="WH-like_DNA-bd_sf"/>
</dbReference>
<dbReference type="Proteomes" id="UP000247612">
    <property type="component" value="Unassembled WGS sequence"/>
</dbReference>
<proteinExistence type="predicted"/>
<dbReference type="PROSITE" id="PS51197">
    <property type="entry name" value="HTH_RRF2_2"/>
    <property type="match status" value="1"/>
</dbReference>
<dbReference type="RefSeq" id="WP_022937446.1">
    <property type="nucleotide sequence ID" value="NZ_CABKRQ010000003.1"/>
</dbReference>
<dbReference type="GO" id="GO:0003700">
    <property type="term" value="F:DNA-binding transcription factor activity"/>
    <property type="evidence" value="ECO:0007669"/>
    <property type="project" value="TreeGrafter"/>
</dbReference>
<reference evidence="1 2" key="1">
    <citation type="submission" date="2018-05" db="EMBL/GenBank/DDBJ databases">
        <title>Genomic Encyclopedia of Type Strains, Phase IV (KMG-IV): sequencing the most valuable type-strain genomes for metagenomic binning, comparative biology and taxonomic classification.</title>
        <authorList>
            <person name="Goeker M."/>
        </authorList>
    </citation>
    <scope>NUCLEOTIDE SEQUENCE [LARGE SCALE GENOMIC DNA]</scope>
    <source>
        <strain evidence="1 2">JC118</strain>
    </source>
</reference>
<accession>A0A318KQA9</accession>
<dbReference type="AlphaFoldDB" id="A0A318KQA9"/>
<dbReference type="PANTHER" id="PTHR33221:SF15">
    <property type="entry name" value="HTH-TYPE TRANSCRIPTIONAL REGULATOR YWGB-RELATED"/>
    <property type="match status" value="1"/>
</dbReference>
<dbReference type="OrthoDB" id="3242805at2"/>
<dbReference type="InterPro" id="IPR036390">
    <property type="entry name" value="WH_DNA-bd_sf"/>
</dbReference>
<dbReference type="PANTHER" id="PTHR33221">
    <property type="entry name" value="WINGED HELIX-TURN-HELIX TRANSCRIPTIONAL REGULATOR, RRF2 FAMILY"/>
    <property type="match status" value="1"/>
</dbReference>
<dbReference type="STRING" id="1034346.GCA_000313565_01131"/>
<name>A0A318KQA9_9FIRM</name>
<dbReference type="GO" id="GO:0005829">
    <property type="term" value="C:cytosol"/>
    <property type="evidence" value="ECO:0007669"/>
    <property type="project" value="TreeGrafter"/>
</dbReference>
<sequence length="136" mass="14998">MTGELNVAVHALVYLYHKDTLLPSDGLAANVCTNPARIRKIMAKMKKAGFVDTKEGISGGYFLIRSGEEITIRDVCEALSDRIVKSAWSSGDPSMECQVASGMAKVMDNIYNQLNEHCLNMLAEITIKDINDQLFN</sequence>
<organism evidence="1 2">
    <name type="scientific">Dielma fastidiosa</name>
    <dbReference type="NCBI Taxonomy" id="1034346"/>
    <lineage>
        <taxon>Bacteria</taxon>
        <taxon>Bacillati</taxon>
        <taxon>Bacillota</taxon>
        <taxon>Erysipelotrichia</taxon>
        <taxon>Erysipelotrichales</taxon>
        <taxon>Erysipelotrichaceae</taxon>
        <taxon>Dielma</taxon>
    </lineage>
</organism>
<gene>
    <name evidence="1" type="ORF">DES51_10675</name>
</gene>
<dbReference type="Gene3D" id="1.10.10.10">
    <property type="entry name" value="Winged helix-like DNA-binding domain superfamily/Winged helix DNA-binding domain"/>
    <property type="match status" value="1"/>
</dbReference>
<dbReference type="SUPFAM" id="SSF46785">
    <property type="entry name" value="Winged helix' DNA-binding domain"/>
    <property type="match status" value="1"/>
</dbReference>
<keyword evidence="2" id="KW-1185">Reference proteome</keyword>
<protein>
    <submittedName>
        <fullName evidence="1">BadM/Rrf2 family transcriptional regulator</fullName>
    </submittedName>
</protein>
<dbReference type="EMBL" id="QJKH01000006">
    <property type="protein sequence ID" value="PXX78958.1"/>
    <property type="molecule type" value="Genomic_DNA"/>
</dbReference>
<dbReference type="Pfam" id="PF02082">
    <property type="entry name" value="Rrf2"/>
    <property type="match status" value="1"/>
</dbReference>
<evidence type="ECO:0000313" key="2">
    <source>
        <dbReference type="Proteomes" id="UP000247612"/>
    </source>
</evidence>
<comment type="caution">
    <text evidence="1">The sequence shown here is derived from an EMBL/GenBank/DDBJ whole genome shotgun (WGS) entry which is preliminary data.</text>
</comment>